<dbReference type="EMBL" id="QUTE01024042">
    <property type="protein sequence ID" value="RHY79215.1"/>
    <property type="molecule type" value="Genomic_DNA"/>
</dbReference>
<evidence type="ECO:0000313" key="7">
    <source>
        <dbReference type="EMBL" id="RHX99943.1"/>
    </source>
</evidence>
<evidence type="ECO:0000256" key="1">
    <source>
        <dbReference type="ARBA" id="ARBA00004141"/>
    </source>
</evidence>
<feature type="transmembrane region" description="Helical" evidence="5">
    <location>
        <begin position="292"/>
        <end position="315"/>
    </location>
</feature>
<feature type="transmembrane region" description="Helical" evidence="5">
    <location>
        <begin position="46"/>
        <end position="72"/>
    </location>
</feature>
<reference evidence="14 15" key="1">
    <citation type="submission" date="2018-08" db="EMBL/GenBank/DDBJ databases">
        <title>Aphanomyces genome sequencing and annotation.</title>
        <authorList>
            <person name="Minardi D."/>
            <person name="Oidtmann B."/>
            <person name="Van Der Giezen M."/>
            <person name="Studholme D.J."/>
        </authorList>
    </citation>
    <scope>NUCLEOTIDE SEQUENCE [LARGE SCALE GENOMIC DNA]</scope>
    <source>
        <strain evidence="10 15">197901</strain>
        <strain evidence="9 17">D2</strain>
        <strain evidence="13 18">Da</strain>
        <strain evidence="11 20">FDL457</strain>
        <strain evidence="7 14">Kv</strain>
        <strain evidence="12 19">Sv</strain>
        <strain evidence="8 16">Yx</strain>
    </source>
</reference>
<dbReference type="Proteomes" id="UP000266196">
    <property type="component" value="Unassembled WGS sequence"/>
</dbReference>
<dbReference type="PANTHER" id="PTHR11040">
    <property type="entry name" value="ZINC/IRON TRANSPORTER"/>
    <property type="match status" value="1"/>
</dbReference>
<feature type="transmembrane region" description="Helical" evidence="5">
    <location>
        <begin position="260"/>
        <end position="280"/>
    </location>
</feature>
<evidence type="ECO:0000256" key="3">
    <source>
        <dbReference type="ARBA" id="ARBA00022989"/>
    </source>
</evidence>
<evidence type="ECO:0000313" key="15">
    <source>
        <dbReference type="Proteomes" id="UP000266196"/>
    </source>
</evidence>
<dbReference type="EMBL" id="QUTA01007693">
    <property type="protein sequence ID" value="RHY06133.1"/>
    <property type="molecule type" value="Genomic_DNA"/>
</dbReference>
<evidence type="ECO:0000313" key="13">
    <source>
        <dbReference type="EMBL" id="RHZ31127.1"/>
    </source>
</evidence>
<evidence type="ECO:0000256" key="5">
    <source>
        <dbReference type="SAM" id="Phobius"/>
    </source>
</evidence>
<keyword evidence="4 5" id="KW-0472">Membrane</keyword>
<name>A0A397A0R7_APHAT</name>
<evidence type="ECO:0000313" key="14">
    <source>
        <dbReference type="Proteomes" id="UP000265427"/>
    </source>
</evidence>
<dbReference type="InterPro" id="IPR003689">
    <property type="entry name" value="ZIP"/>
</dbReference>
<evidence type="ECO:0000313" key="20">
    <source>
        <dbReference type="Proteomes" id="UP000286510"/>
    </source>
</evidence>
<evidence type="ECO:0000313" key="10">
    <source>
        <dbReference type="EMBL" id="RHY79215.1"/>
    </source>
</evidence>
<feature type="transmembrane region" description="Helical" evidence="5">
    <location>
        <begin position="227"/>
        <end position="253"/>
    </location>
</feature>
<evidence type="ECO:0000256" key="4">
    <source>
        <dbReference type="ARBA" id="ARBA00023136"/>
    </source>
</evidence>
<feature type="transmembrane region" description="Helical" evidence="5">
    <location>
        <begin position="84"/>
        <end position="106"/>
    </location>
</feature>
<dbReference type="EMBL" id="QUSZ01008785">
    <property type="protein sequence ID" value="RHX99943.1"/>
    <property type="molecule type" value="Genomic_DNA"/>
</dbReference>
<dbReference type="VEuPathDB" id="FungiDB:H257_18003"/>
<dbReference type="Proteomes" id="UP000285430">
    <property type="component" value="Unassembled WGS sequence"/>
</dbReference>
<organism evidence="7 14">
    <name type="scientific">Aphanomyces astaci</name>
    <name type="common">Crayfish plague agent</name>
    <dbReference type="NCBI Taxonomy" id="112090"/>
    <lineage>
        <taxon>Eukaryota</taxon>
        <taxon>Sar</taxon>
        <taxon>Stramenopiles</taxon>
        <taxon>Oomycota</taxon>
        <taxon>Saprolegniomycetes</taxon>
        <taxon>Saprolegniales</taxon>
        <taxon>Verrucalvaceae</taxon>
        <taxon>Aphanomyces</taxon>
    </lineage>
</organism>
<keyword evidence="3 5" id="KW-1133">Transmembrane helix</keyword>
<keyword evidence="2 5" id="KW-0812">Transmembrane</keyword>
<dbReference type="AlphaFoldDB" id="A0A397A0R7"/>
<dbReference type="GO" id="GO:0005886">
    <property type="term" value="C:plasma membrane"/>
    <property type="evidence" value="ECO:0007669"/>
    <property type="project" value="TreeGrafter"/>
</dbReference>
<dbReference type="Proteomes" id="UP000266239">
    <property type="component" value="Unassembled WGS sequence"/>
</dbReference>
<dbReference type="GO" id="GO:0005385">
    <property type="term" value="F:zinc ion transmembrane transporter activity"/>
    <property type="evidence" value="ECO:0007669"/>
    <property type="project" value="TreeGrafter"/>
</dbReference>
<evidence type="ECO:0000313" key="16">
    <source>
        <dbReference type="Proteomes" id="UP000266239"/>
    </source>
</evidence>
<gene>
    <name evidence="8" type="ORF">DYB25_009874</name>
    <name evidence="11" type="ORF">DYB26_007371</name>
    <name evidence="9" type="ORF">DYB30_009564</name>
    <name evidence="10" type="ORF">DYB31_013972</name>
    <name evidence="12" type="ORF">DYB35_010821</name>
    <name evidence="7" type="ORF">DYB36_011134</name>
    <name evidence="13" type="ORF">DYB37_012132</name>
</gene>
<comment type="subcellular location">
    <subcellularLocation>
        <location evidence="1">Membrane</location>
        <topology evidence="1">Multi-pass membrane protein</topology>
    </subcellularLocation>
</comment>
<sequence>MVSNAFVTTTLLLALAATTVHADDAVGTIPDDCGVVLGKDDIYDQKLHIAAIFIVFGVSIFGSFLPVVSSYVSCLRNSQKLLSLLNSFGFGVVIATAFIHMIPAAMEMLGNPCLNMGYPGLAMVIVVGTVFAMQALETELVLMLTNTDKPGINSADTSIETAAVVVSSPVAGDYHQHHHHHSHGGGEHDLKSSDTRKKINVLIFEIGVAIHSVIIGLNLGVATGDGFTTLLVAICFHQFFEGVAVGSSAVTAFSNVRTSIVTAVAYSLTTPLGIAIGIAVNTSYSETSLTSLWVRGVLDAVAGGILVYTGIVELLTYQYTISHEFHAKSGGLRSLHYLFLWLGAGAMAIIGQWA</sequence>
<dbReference type="Proteomes" id="UP000286510">
    <property type="component" value="Unassembled WGS sequence"/>
</dbReference>
<feature type="chain" id="PRO_5036074255" evidence="6">
    <location>
        <begin position="23"/>
        <end position="354"/>
    </location>
</feature>
<dbReference type="EMBL" id="QUTD01002154">
    <property type="protein sequence ID" value="RHY76620.1"/>
    <property type="molecule type" value="Genomic_DNA"/>
</dbReference>
<evidence type="ECO:0000256" key="6">
    <source>
        <dbReference type="SAM" id="SignalP"/>
    </source>
</evidence>
<evidence type="ECO:0000256" key="2">
    <source>
        <dbReference type="ARBA" id="ARBA00022692"/>
    </source>
</evidence>
<evidence type="ECO:0000313" key="8">
    <source>
        <dbReference type="EMBL" id="RHY06133.1"/>
    </source>
</evidence>
<keyword evidence="6" id="KW-0732">Signal</keyword>
<evidence type="ECO:0000313" key="12">
    <source>
        <dbReference type="EMBL" id="RHY91406.1"/>
    </source>
</evidence>
<dbReference type="Proteomes" id="UP000266643">
    <property type="component" value="Unassembled WGS sequence"/>
</dbReference>
<feature type="transmembrane region" description="Helical" evidence="5">
    <location>
        <begin position="118"/>
        <end position="136"/>
    </location>
</feature>
<dbReference type="Proteomes" id="UP000285712">
    <property type="component" value="Unassembled WGS sequence"/>
</dbReference>
<evidence type="ECO:0000313" key="18">
    <source>
        <dbReference type="Proteomes" id="UP000285430"/>
    </source>
</evidence>
<dbReference type="Pfam" id="PF02535">
    <property type="entry name" value="Zip"/>
    <property type="match status" value="1"/>
</dbReference>
<protein>
    <submittedName>
        <fullName evidence="7">Uncharacterized protein</fullName>
    </submittedName>
</protein>
<evidence type="ECO:0000313" key="9">
    <source>
        <dbReference type="EMBL" id="RHY76620.1"/>
    </source>
</evidence>
<feature type="transmembrane region" description="Helical" evidence="5">
    <location>
        <begin position="201"/>
        <end position="221"/>
    </location>
</feature>
<accession>A0A397A0R7</accession>
<dbReference type="EMBL" id="QUTH01001272">
    <property type="protein sequence ID" value="RHZ31127.1"/>
    <property type="molecule type" value="Genomic_DNA"/>
</dbReference>
<evidence type="ECO:0000313" key="19">
    <source>
        <dbReference type="Proteomes" id="UP000285712"/>
    </source>
</evidence>
<dbReference type="PANTHER" id="PTHR11040:SF44">
    <property type="entry name" value="PROTEIN ZNTC-RELATED"/>
    <property type="match status" value="1"/>
</dbReference>
<comment type="caution">
    <text evidence="7">The sequence shown here is derived from an EMBL/GenBank/DDBJ whole genome shotgun (WGS) entry which is preliminary data.</text>
</comment>
<feature type="signal peptide" evidence="6">
    <location>
        <begin position="1"/>
        <end position="22"/>
    </location>
</feature>
<evidence type="ECO:0000313" key="11">
    <source>
        <dbReference type="EMBL" id="RHY82845.1"/>
    </source>
</evidence>
<feature type="transmembrane region" description="Helical" evidence="5">
    <location>
        <begin position="335"/>
        <end position="353"/>
    </location>
</feature>
<dbReference type="EMBL" id="QUTG01003479">
    <property type="protein sequence ID" value="RHY91406.1"/>
    <property type="molecule type" value="Genomic_DNA"/>
</dbReference>
<proteinExistence type="predicted"/>
<dbReference type="EMBL" id="QUTF01025929">
    <property type="protein sequence ID" value="RHY82845.1"/>
    <property type="molecule type" value="Genomic_DNA"/>
</dbReference>
<evidence type="ECO:0000313" key="17">
    <source>
        <dbReference type="Proteomes" id="UP000266643"/>
    </source>
</evidence>
<dbReference type="Proteomes" id="UP000265427">
    <property type="component" value="Unassembled WGS sequence"/>
</dbReference>